<name>F6WM13_CIOIN</name>
<keyword evidence="4" id="KW-1185">Reference proteome</keyword>
<dbReference type="Ensembl" id="ENSCINT00000022494.2">
    <property type="protein sequence ID" value="ENSCINP00000022248.2"/>
    <property type="gene ID" value="ENSCING00000011699.2"/>
</dbReference>
<dbReference type="InParanoid" id="F6WM13"/>
<dbReference type="SMART" id="SM00060">
    <property type="entry name" value="FN3"/>
    <property type="match status" value="4"/>
</dbReference>
<evidence type="ECO:0000313" key="3">
    <source>
        <dbReference type="Ensembl" id="ENSCINP00000022248.2"/>
    </source>
</evidence>
<accession>F6WM13</accession>
<feature type="domain" description="Fibronectin type-III" evidence="2">
    <location>
        <begin position="293"/>
        <end position="372"/>
    </location>
</feature>
<keyword evidence="1" id="KW-0677">Repeat</keyword>
<organism evidence="3 4">
    <name type="scientific">Ciona intestinalis</name>
    <name type="common">Transparent sea squirt</name>
    <name type="synonym">Ascidia intestinalis</name>
    <dbReference type="NCBI Taxonomy" id="7719"/>
    <lineage>
        <taxon>Eukaryota</taxon>
        <taxon>Metazoa</taxon>
        <taxon>Chordata</taxon>
        <taxon>Tunicata</taxon>
        <taxon>Ascidiacea</taxon>
        <taxon>Phlebobranchia</taxon>
        <taxon>Cionidae</taxon>
        <taxon>Ciona</taxon>
    </lineage>
</organism>
<evidence type="ECO:0000313" key="4">
    <source>
        <dbReference type="Proteomes" id="UP000008144"/>
    </source>
</evidence>
<sequence>MAPNVTYTVQVEAVNERETSEEGAVTQRTALPGTARVTVDNVAQNSFLVSWLPVPGASSYRVNASLYERLVFTIQTTAHEVLVNSLASGTVYNVTVQSINHISIGSPTTIQQFTGLDVPSNLRVLSLGSDNMVISWLPVNGAAYYSISYSKDVLDTCCMTNLTIYENRVLLSELLPNQLYVVQITASNQFSTSRRAMLRQVTALPQPPNLRVVNGSLTQNSVFLSWDELPDVRTYIISELNDTRRRSFNTSRHTIKLQSLYPRRTYRIQVIGYSIHHISGDPSIVEFTTLIEPPENLRVETANNNNQVNVKWNPVVGATLYLVTCNPSEGVIGTGELLQRNVILSGLQFRVLYNVSVAAMVGTKSGMKSYVS</sequence>
<dbReference type="AlphaFoldDB" id="F6WM13"/>
<dbReference type="SUPFAM" id="SSF49265">
    <property type="entry name" value="Fibronectin type III"/>
    <property type="match status" value="3"/>
</dbReference>
<dbReference type="Proteomes" id="UP000008144">
    <property type="component" value="Unassembled WGS sequence"/>
</dbReference>
<dbReference type="PANTHER" id="PTHR46708">
    <property type="entry name" value="TENASCIN"/>
    <property type="match status" value="1"/>
</dbReference>
<reference evidence="4" key="1">
    <citation type="journal article" date="2002" name="Science">
        <title>The draft genome of Ciona intestinalis: insights into chordate and vertebrate origins.</title>
        <authorList>
            <person name="Dehal P."/>
            <person name="Satou Y."/>
            <person name="Campbell R.K."/>
            <person name="Chapman J."/>
            <person name="Degnan B."/>
            <person name="De Tomaso A."/>
            <person name="Davidson B."/>
            <person name="Di Gregorio A."/>
            <person name="Gelpke M."/>
            <person name="Goodstein D.M."/>
            <person name="Harafuji N."/>
            <person name="Hastings K.E."/>
            <person name="Ho I."/>
            <person name="Hotta K."/>
            <person name="Huang W."/>
            <person name="Kawashima T."/>
            <person name="Lemaire P."/>
            <person name="Martinez D."/>
            <person name="Meinertzhagen I.A."/>
            <person name="Necula S."/>
            <person name="Nonaka M."/>
            <person name="Putnam N."/>
            <person name="Rash S."/>
            <person name="Saiga H."/>
            <person name="Satake M."/>
            <person name="Terry A."/>
            <person name="Yamada L."/>
            <person name="Wang H.G."/>
            <person name="Awazu S."/>
            <person name="Azumi K."/>
            <person name="Boore J."/>
            <person name="Branno M."/>
            <person name="Chin-Bow S."/>
            <person name="DeSantis R."/>
            <person name="Doyle S."/>
            <person name="Francino P."/>
            <person name="Keys D.N."/>
            <person name="Haga S."/>
            <person name="Hayashi H."/>
            <person name="Hino K."/>
            <person name="Imai K.S."/>
            <person name="Inaba K."/>
            <person name="Kano S."/>
            <person name="Kobayashi K."/>
            <person name="Kobayashi M."/>
            <person name="Lee B.I."/>
            <person name="Makabe K.W."/>
            <person name="Manohar C."/>
            <person name="Matassi G."/>
            <person name="Medina M."/>
            <person name="Mochizuki Y."/>
            <person name="Mount S."/>
            <person name="Morishita T."/>
            <person name="Miura S."/>
            <person name="Nakayama A."/>
            <person name="Nishizaka S."/>
            <person name="Nomoto H."/>
            <person name="Ohta F."/>
            <person name="Oishi K."/>
            <person name="Rigoutsos I."/>
            <person name="Sano M."/>
            <person name="Sasaki A."/>
            <person name="Sasakura Y."/>
            <person name="Shoguchi E."/>
            <person name="Shin-i T."/>
            <person name="Spagnuolo A."/>
            <person name="Stainier D."/>
            <person name="Suzuki M.M."/>
            <person name="Tassy O."/>
            <person name="Takatori N."/>
            <person name="Tokuoka M."/>
            <person name="Yagi K."/>
            <person name="Yoshizaki F."/>
            <person name="Wada S."/>
            <person name="Zhang C."/>
            <person name="Hyatt P.D."/>
            <person name="Larimer F."/>
            <person name="Detter C."/>
            <person name="Doggett N."/>
            <person name="Glavina T."/>
            <person name="Hawkins T."/>
            <person name="Richardson P."/>
            <person name="Lucas S."/>
            <person name="Kohara Y."/>
            <person name="Levine M."/>
            <person name="Satoh N."/>
            <person name="Rokhsar D.S."/>
        </authorList>
    </citation>
    <scope>NUCLEOTIDE SEQUENCE [LARGE SCALE GENOMIC DNA]</scope>
</reference>
<feature type="domain" description="Fibronectin type-III" evidence="2">
    <location>
        <begin position="118"/>
        <end position="207"/>
    </location>
</feature>
<dbReference type="Pfam" id="PF00041">
    <property type="entry name" value="fn3"/>
    <property type="match status" value="3"/>
</dbReference>
<dbReference type="CDD" id="cd00063">
    <property type="entry name" value="FN3"/>
    <property type="match status" value="4"/>
</dbReference>
<feature type="domain" description="Fibronectin type-III" evidence="2">
    <location>
        <begin position="208"/>
        <end position="292"/>
    </location>
</feature>
<dbReference type="InterPro" id="IPR050991">
    <property type="entry name" value="ECM_Regulatory_Proteins"/>
</dbReference>
<dbReference type="InterPro" id="IPR036116">
    <property type="entry name" value="FN3_sf"/>
</dbReference>
<feature type="domain" description="Fibronectin type-III" evidence="2">
    <location>
        <begin position="33"/>
        <end position="117"/>
    </location>
</feature>
<protein>
    <recommendedName>
        <fullName evidence="2">Fibronectin type-III domain-containing protein</fullName>
    </recommendedName>
</protein>
<dbReference type="GeneTree" id="ENSGT00940000168324"/>
<dbReference type="Gene3D" id="2.60.40.10">
    <property type="entry name" value="Immunoglobulins"/>
    <property type="match status" value="4"/>
</dbReference>
<dbReference type="PROSITE" id="PS50853">
    <property type="entry name" value="FN3"/>
    <property type="match status" value="4"/>
</dbReference>
<dbReference type="InterPro" id="IPR003961">
    <property type="entry name" value="FN3_dom"/>
</dbReference>
<evidence type="ECO:0000256" key="1">
    <source>
        <dbReference type="ARBA" id="ARBA00022737"/>
    </source>
</evidence>
<reference evidence="3" key="3">
    <citation type="submission" date="2025-09" db="UniProtKB">
        <authorList>
            <consortium name="Ensembl"/>
        </authorList>
    </citation>
    <scope>IDENTIFICATION</scope>
</reference>
<dbReference type="PANTHER" id="PTHR46708:SF2">
    <property type="entry name" value="FIBRONECTIN TYPE-III DOMAIN-CONTAINING PROTEIN"/>
    <property type="match status" value="1"/>
</dbReference>
<evidence type="ECO:0000259" key="2">
    <source>
        <dbReference type="PROSITE" id="PS50853"/>
    </source>
</evidence>
<dbReference type="HOGENOM" id="CLU_745034_0_0_1"/>
<reference evidence="3" key="2">
    <citation type="submission" date="2025-08" db="UniProtKB">
        <authorList>
            <consortium name="Ensembl"/>
        </authorList>
    </citation>
    <scope>IDENTIFICATION</scope>
</reference>
<proteinExistence type="predicted"/>
<dbReference type="InterPro" id="IPR013783">
    <property type="entry name" value="Ig-like_fold"/>
</dbReference>